<organism evidence="1 2">
    <name type="scientific">Byssothecium circinans</name>
    <dbReference type="NCBI Taxonomy" id="147558"/>
    <lineage>
        <taxon>Eukaryota</taxon>
        <taxon>Fungi</taxon>
        <taxon>Dikarya</taxon>
        <taxon>Ascomycota</taxon>
        <taxon>Pezizomycotina</taxon>
        <taxon>Dothideomycetes</taxon>
        <taxon>Pleosporomycetidae</taxon>
        <taxon>Pleosporales</taxon>
        <taxon>Massarineae</taxon>
        <taxon>Massarinaceae</taxon>
        <taxon>Byssothecium</taxon>
    </lineage>
</organism>
<keyword evidence="2" id="KW-1185">Reference proteome</keyword>
<evidence type="ECO:0008006" key="3">
    <source>
        <dbReference type="Google" id="ProtNLM"/>
    </source>
</evidence>
<dbReference type="EMBL" id="ML977013">
    <property type="protein sequence ID" value="KAF1952079.1"/>
    <property type="molecule type" value="Genomic_DNA"/>
</dbReference>
<accession>A0A6A5TK47</accession>
<sequence length="244" mass="26254">MYLCYNTISRDAALSEEPIGTQLSGSVNQSASATAMHRVFHKVRSPASKYEAEPAYKVYELTGHLPAQFQDGIPNPNPIMVTPFPWTGLTFTYPYLSSSSSSSSRALAATSEPRLPNPLDFATIEVDQIPAPMSVNGVGKFANIKTLLPLHLSTTHGVKVIINVTSAMSHFASNTLSGTISPELLAYAVHPGIVATLPPPAGLPEGGRPWAVDDVGLCGAFSVWLVKERREWLSGRYVSGNWDV</sequence>
<reference evidence="1" key="1">
    <citation type="journal article" date="2020" name="Stud. Mycol.">
        <title>101 Dothideomycetes genomes: a test case for predicting lifestyles and emergence of pathogens.</title>
        <authorList>
            <person name="Haridas S."/>
            <person name="Albert R."/>
            <person name="Binder M."/>
            <person name="Bloem J."/>
            <person name="Labutti K."/>
            <person name="Salamov A."/>
            <person name="Andreopoulos B."/>
            <person name="Baker S."/>
            <person name="Barry K."/>
            <person name="Bills G."/>
            <person name="Bluhm B."/>
            <person name="Cannon C."/>
            <person name="Castanera R."/>
            <person name="Culley D."/>
            <person name="Daum C."/>
            <person name="Ezra D."/>
            <person name="Gonzalez J."/>
            <person name="Henrissat B."/>
            <person name="Kuo A."/>
            <person name="Liang C."/>
            <person name="Lipzen A."/>
            <person name="Lutzoni F."/>
            <person name="Magnuson J."/>
            <person name="Mondo S."/>
            <person name="Nolan M."/>
            <person name="Ohm R."/>
            <person name="Pangilinan J."/>
            <person name="Park H.-J."/>
            <person name="Ramirez L."/>
            <person name="Alfaro M."/>
            <person name="Sun H."/>
            <person name="Tritt A."/>
            <person name="Yoshinaga Y."/>
            <person name="Zwiers L.-H."/>
            <person name="Turgeon B."/>
            <person name="Goodwin S."/>
            <person name="Spatafora J."/>
            <person name="Crous P."/>
            <person name="Grigoriev I."/>
        </authorList>
    </citation>
    <scope>NUCLEOTIDE SEQUENCE</scope>
    <source>
        <strain evidence="1">CBS 675.92</strain>
    </source>
</reference>
<gene>
    <name evidence="1" type="ORF">CC80DRAFT_596972</name>
</gene>
<evidence type="ECO:0000313" key="1">
    <source>
        <dbReference type="EMBL" id="KAF1952079.1"/>
    </source>
</evidence>
<evidence type="ECO:0000313" key="2">
    <source>
        <dbReference type="Proteomes" id="UP000800035"/>
    </source>
</evidence>
<proteinExistence type="predicted"/>
<protein>
    <recommendedName>
        <fullName evidence="3">NAD(P)-binding protein</fullName>
    </recommendedName>
</protein>
<dbReference type="Proteomes" id="UP000800035">
    <property type="component" value="Unassembled WGS sequence"/>
</dbReference>
<name>A0A6A5TK47_9PLEO</name>
<dbReference type="AlphaFoldDB" id="A0A6A5TK47"/>
<dbReference type="OrthoDB" id="1933717at2759"/>